<comment type="caution">
    <text evidence="12">The sequence shown here is derived from an EMBL/GenBank/DDBJ whole genome shotgun (WGS) entry which is preliminary data.</text>
</comment>
<accession>A0A7W4I4A7</accession>
<dbReference type="GO" id="GO:0000271">
    <property type="term" value="P:polysaccharide biosynthetic process"/>
    <property type="evidence" value="ECO:0007669"/>
    <property type="project" value="UniProtKB-KW"/>
</dbReference>
<evidence type="ECO:0000313" key="12">
    <source>
        <dbReference type="EMBL" id="MBB2155719.1"/>
    </source>
</evidence>
<reference evidence="12 13" key="1">
    <citation type="submission" date="2020-04" db="EMBL/GenBank/DDBJ databases">
        <title>Description of novel Gluconacetobacter.</title>
        <authorList>
            <person name="Sombolestani A."/>
        </authorList>
    </citation>
    <scope>NUCLEOTIDE SEQUENCE [LARGE SCALE GENOMIC DNA]</scope>
    <source>
        <strain evidence="12 13">LMG 7603</strain>
    </source>
</reference>
<evidence type="ECO:0000256" key="3">
    <source>
        <dbReference type="ARBA" id="ARBA00006464"/>
    </source>
</evidence>
<comment type="subcellular location">
    <subcellularLocation>
        <location evidence="2">Cell membrane</location>
    </subcellularLocation>
    <subcellularLocation>
        <location evidence="1">Membrane</location>
        <topology evidence="1">Multi-pass membrane protein</topology>
    </subcellularLocation>
</comment>
<comment type="similarity">
    <text evidence="3">Belongs to the bacterial sugar transferase family.</text>
</comment>
<organism evidence="12 13">
    <name type="scientific">Gluconacetobacter diazotrophicus</name>
    <name type="common">Acetobacter diazotrophicus</name>
    <dbReference type="NCBI Taxonomy" id="33996"/>
    <lineage>
        <taxon>Bacteria</taxon>
        <taxon>Pseudomonadati</taxon>
        <taxon>Pseudomonadota</taxon>
        <taxon>Alphaproteobacteria</taxon>
        <taxon>Acetobacterales</taxon>
        <taxon>Acetobacteraceae</taxon>
        <taxon>Gluconacetobacter</taxon>
    </lineage>
</organism>
<proteinExistence type="inferred from homology"/>
<dbReference type="InterPro" id="IPR003362">
    <property type="entry name" value="Bact_transf"/>
</dbReference>
<dbReference type="InterPro" id="IPR017475">
    <property type="entry name" value="EPS_sugar_tfrase"/>
</dbReference>
<dbReference type="GO" id="GO:0016780">
    <property type="term" value="F:phosphotransferase activity, for other substituted phosphate groups"/>
    <property type="evidence" value="ECO:0007669"/>
    <property type="project" value="TreeGrafter"/>
</dbReference>
<dbReference type="GO" id="GO:0005886">
    <property type="term" value="C:plasma membrane"/>
    <property type="evidence" value="ECO:0007669"/>
    <property type="project" value="UniProtKB-SubCell"/>
</dbReference>
<keyword evidence="6 10" id="KW-0812">Transmembrane</keyword>
<feature type="transmembrane region" description="Helical" evidence="10">
    <location>
        <begin position="124"/>
        <end position="144"/>
    </location>
</feature>
<evidence type="ECO:0000256" key="10">
    <source>
        <dbReference type="SAM" id="Phobius"/>
    </source>
</evidence>
<dbReference type="PANTHER" id="PTHR30576:SF4">
    <property type="entry name" value="UNDECAPRENYL-PHOSPHATE GALACTOSE PHOSPHOTRANSFERASE"/>
    <property type="match status" value="1"/>
</dbReference>
<evidence type="ECO:0000313" key="13">
    <source>
        <dbReference type="Proteomes" id="UP000550787"/>
    </source>
</evidence>
<gene>
    <name evidence="12" type="ORF">HLH33_05255</name>
</gene>
<dbReference type="Pfam" id="PF02397">
    <property type="entry name" value="Bac_transf"/>
    <property type="match status" value="1"/>
</dbReference>
<feature type="transmembrane region" description="Helical" evidence="10">
    <location>
        <begin position="44"/>
        <end position="68"/>
    </location>
</feature>
<keyword evidence="9" id="KW-0270">Exopolysaccharide synthesis</keyword>
<dbReference type="EMBL" id="JABEQG010000006">
    <property type="protein sequence ID" value="MBB2155719.1"/>
    <property type="molecule type" value="Genomic_DNA"/>
</dbReference>
<dbReference type="PANTHER" id="PTHR30576">
    <property type="entry name" value="COLANIC BIOSYNTHESIS UDP-GLUCOSE LIPID CARRIER TRANSFERASE"/>
    <property type="match status" value="1"/>
</dbReference>
<keyword evidence="8 10" id="KW-0472">Membrane</keyword>
<dbReference type="NCBIfam" id="TIGR03025">
    <property type="entry name" value="EPS_sugtrans"/>
    <property type="match status" value="1"/>
</dbReference>
<evidence type="ECO:0000256" key="8">
    <source>
        <dbReference type="ARBA" id="ARBA00023136"/>
    </source>
</evidence>
<evidence type="ECO:0000256" key="1">
    <source>
        <dbReference type="ARBA" id="ARBA00004141"/>
    </source>
</evidence>
<sequence length="500" mass="55221">MDTQVSSIIIGVADAAGQVPESNILTLASGPTPALPSDLRRFRYFSATALMMGDALAFALALATVHLSSAFSASTSLLVPDGHLATEKSLWLSIFMMAGLVYYFSTKGHYRDRLPFWSEVPQIIAISVAAMTVAAGFGVLLGSLHDAARMTEQWVVFAALAISLRQIAKHTLHHFGLWQLPVLLVGDTETCNKTIEAFSSERLPGLRAVDCISSESLLRVAPSHLTRVLLTRYGAVRLVLAIDVNEAAGRAVISRVTRGRVPFSLVPQMADIPIDHSRLSYFSFDTMMLTFRSKLDLPFHRATKIAFDVAVASALLFLALPVFLVLYWLVRMDGGPATFGHLRVGRNGQPFRCLKFRTMVPNAEEVLADLLARDAHAAAEWAATRKLTNDPRITAIGRLLRQTSLDELPQLLNVLRLDMSLVGPRPIVTAEADHYGDDMEYYHAIRPGITGLWQVSGRSDTSYPRRVQLDNWYVRNWSLWNDVVILARTVPAVLFRNGAR</sequence>
<evidence type="ECO:0000256" key="2">
    <source>
        <dbReference type="ARBA" id="ARBA00004236"/>
    </source>
</evidence>
<evidence type="ECO:0000259" key="11">
    <source>
        <dbReference type="Pfam" id="PF02397"/>
    </source>
</evidence>
<evidence type="ECO:0000256" key="7">
    <source>
        <dbReference type="ARBA" id="ARBA00022989"/>
    </source>
</evidence>
<dbReference type="Proteomes" id="UP000550787">
    <property type="component" value="Unassembled WGS sequence"/>
</dbReference>
<evidence type="ECO:0000256" key="5">
    <source>
        <dbReference type="ARBA" id="ARBA00022679"/>
    </source>
</evidence>
<feature type="transmembrane region" description="Helical" evidence="10">
    <location>
        <begin position="88"/>
        <end position="104"/>
    </location>
</feature>
<dbReference type="AlphaFoldDB" id="A0A7W4I4A7"/>
<keyword evidence="7 10" id="KW-1133">Transmembrane helix</keyword>
<evidence type="ECO:0000256" key="4">
    <source>
        <dbReference type="ARBA" id="ARBA00022475"/>
    </source>
</evidence>
<name>A0A7W4I4A7_GLUDI</name>
<evidence type="ECO:0000256" key="9">
    <source>
        <dbReference type="ARBA" id="ARBA00023169"/>
    </source>
</evidence>
<feature type="transmembrane region" description="Helical" evidence="10">
    <location>
        <begin position="305"/>
        <end position="330"/>
    </location>
</feature>
<protein>
    <submittedName>
        <fullName evidence="12">Exopolysaccharide biosynthesis polyprenyl glycosylphosphotransferase</fullName>
    </submittedName>
</protein>
<keyword evidence="4" id="KW-1003">Cell membrane</keyword>
<evidence type="ECO:0000256" key="6">
    <source>
        <dbReference type="ARBA" id="ARBA00022692"/>
    </source>
</evidence>
<feature type="domain" description="Bacterial sugar transferase" evidence="11">
    <location>
        <begin position="304"/>
        <end position="494"/>
    </location>
</feature>
<keyword evidence="5 12" id="KW-0808">Transferase</keyword>